<dbReference type="KEGG" id="cvn:111100742"/>
<name>A0A8B8AAQ0_CRAVI</name>
<dbReference type="GeneID" id="111100742"/>
<dbReference type="PANTHER" id="PTHR25462">
    <property type="entry name" value="BONUS, ISOFORM C-RELATED"/>
    <property type="match status" value="1"/>
</dbReference>
<dbReference type="SUPFAM" id="SSF57845">
    <property type="entry name" value="B-box zinc-binding domain"/>
    <property type="match status" value="1"/>
</dbReference>
<accession>A0A8B8AAQ0</accession>
<gene>
    <name evidence="6" type="primary">LOC111100742</name>
</gene>
<evidence type="ECO:0000313" key="6">
    <source>
        <dbReference type="RefSeq" id="XP_022288542.1"/>
    </source>
</evidence>
<dbReference type="Gene3D" id="3.30.160.60">
    <property type="entry name" value="Classic Zinc Finger"/>
    <property type="match status" value="1"/>
</dbReference>
<dbReference type="Pfam" id="PF00643">
    <property type="entry name" value="zf-B_box"/>
    <property type="match status" value="1"/>
</dbReference>
<evidence type="ECO:0000259" key="4">
    <source>
        <dbReference type="PROSITE" id="PS50119"/>
    </source>
</evidence>
<dbReference type="RefSeq" id="XP_022288542.1">
    <property type="nucleotide sequence ID" value="XM_022432834.1"/>
</dbReference>
<keyword evidence="5" id="KW-1185">Reference proteome</keyword>
<feature type="domain" description="B box-type" evidence="4">
    <location>
        <begin position="31"/>
        <end position="72"/>
    </location>
</feature>
<evidence type="ECO:0000256" key="3">
    <source>
        <dbReference type="SAM" id="MobiDB-lite"/>
    </source>
</evidence>
<organism evidence="5 6">
    <name type="scientific">Crassostrea virginica</name>
    <name type="common">Eastern oyster</name>
    <dbReference type="NCBI Taxonomy" id="6565"/>
    <lineage>
        <taxon>Eukaryota</taxon>
        <taxon>Metazoa</taxon>
        <taxon>Spiralia</taxon>
        <taxon>Lophotrochozoa</taxon>
        <taxon>Mollusca</taxon>
        <taxon>Bivalvia</taxon>
        <taxon>Autobranchia</taxon>
        <taxon>Pteriomorphia</taxon>
        <taxon>Ostreida</taxon>
        <taxon>Ostreoidea</taxon>
        <taxon>Ostreidae</taxon>
        <taxon>Crassostrea</taxon>
    </lineage>
</organism>
<reference evidence="6" key="1">
    <citation type="submission" date="2025-08" db="UniProtKB">
        <authorList>
            <consortium name="RefSeq"/>
        </authorList>
    </citation>
    <scope>IDENTIFICATION</scope>
    <source>
        <tissue evidence="6">Whole sample</tissue>
    </source>
</reference>
<dbReference type="PANTHER" id="PTHR25462:SF296">
    <property type="entry name" value="MEIOTIC P26, ISOFORM F"/>
    <property type="match status" value="1"/>
</dbReference>
<dbReference type="Proteomes" id="UP000694844">
    <property type="component" value="Chromosome 6"/>
</dbReference>
<dbReference type="SMART" id="SM00336">
    <property type="entry name" value="BBOX"/>
    <property type="match status" value="1"/>
</dbReference>
<proteinExistence type="predicted"/>
<keyword evidence="1" id="KW-0863">Zinc-finger</keyword>
<evidence type="ECO:0000256" key="2">
    <source>
        <dbReference type="SAM" id="Coils"/>
    </source>
</evidence>
<keyword evidence="1" id="KW-0862">Zinc</keyword>
<evidence type="ECO:0000313" key="5">
    <source>
        <dbReference type="Proteomes" id="UP000694844"/>
    </source>
</evidence>
<dbReference type="GO" id="GO:0008270">
    <property type="term" value="F:zinc ion binding"/>
    <property type="evidence" value="ECO:0007669"/>
    <property type="project" value="UniProtKB-KW"/>
</dbReference>
<dbReference type="SUPFAM" id="SSF63829">
    <property type="entry name" value="Calcium-dependent phosphotriesterase"/>
    <property type="match status" value="1"/>
</dbReference>
<dbReference type="InterPro" id="IPR000315">
    <property type="entry name" value="Znf_B-box"/>
</dbReference>
<feature type="region of interest" description="Disordered" evidence="3">
    <location>
        <begin position="1"/>
        <end position="24"/>
    </location>
</feature>
<feature type="coiled-coil region" evidence="2">
    <location>
        <begin position="97"/>
        <end position="128"/>
    </location>
</feature>
<keyword evidence="2" id="KW-0175">Coiled coil</keyword>
<protein>
    <submittedName>
        <fullName evidence="6">Uncharacterized protein LOC111100742</fullName>
    </submittedName>
</protein>
<dbReference type="AlphaFoldDB" id="A0A8B8AAQ0"/>
<evidence type="ECO:0000256" key="1">
    <source>
        <dbReference type="PROSITE-ProRule" id="PRU00024"/>
    </source>
</evidence>
<keyword evidence="1" id="KW-0479">Metal-binding</keyword>
<feature type="compositionally biased region" description="Basic and acidic residues" evidence="3">
    <location>
        <begin position="1"/>
        <end position="15"/>
    </location>
</feature>
<dbReference type="InterPro" id="IPR047153">
    <property type="entry name" value="TRIM45/56/19-like"/>
</dbReference>
<dbReference type="PROSITE" id="PS50119">
    <property type="entry name" value="ZF_BBOX"/>
    <property type="match status" value="1"/>
</dbReference>
<sequence>MATEEDMYHLEKQTTDQDQSEISAEKAQQERSWNICQVHGKDLMPLLCQGCESAICLDCLVKTHVGHKMSNISECVKEKVEKLNDAILRKESSCFDLKELQGNLQERQRSIENQKDRLIQQVRDRQEEIVTGVKRVCQQTIERISELANEREYPMIKDEEILKTLIDSDLFRNETVEDCIKSLHFYNKLQVLNSKYSAKKHDDVPFTFVSREVSSDKITELVGSVLTDPDLEFSSDEHVENKEEVTNKEVDYKSEKDDKLKLFRWKVLEKKVDAITLLSPKRSLLYSNGIIYQQNNSKVEKIVEFVGLFCHIPESDEIIFKLRLSENTIWRQSASGQNKRKFKLMEMICYNVCAISHDGTCYLRVLYFDKCENSKDEIIERFMVSFVDDMGCKKKEMSVGDRSGGSHGRFMFDTFGIAELTDNQISVKKGLDINLDLFSYSGSVGNDPKSKFRPTDLCRDNEGLFLIVDSYDSTVHLLDTTGKFLRIIMSPEDGI</sequence>
<dbReference type="OrthoDB" id="5800423at2759"/>